<proteinExistence type="predicted"/>
<reference evidence="2" key="1">
    <citation type="submission" date="2016-11" db="UniProtKB">
        <authorList>
            <consortium name="WormBaseParasite"/>
        </authorList>
    </citation>
    <scope>IDENTIFICATION</scope>
</reference>
<dbReference type="Proteomes" id="UP000095282">
    <property type="component" value="Unplaced"/>
</dbReference>
<protein>
    <submittedName>
        <fullName evidence="2">DUF2807 domain-containing protein</fullName>
    </submittedName>
</protein>
<dbReference type="AlphaFoldDB" id="A0A1I7T353"/>
<sequence length="142" mass="15724">MTDVRTCRMETDPEAVVIEDAGTIVKITTIGITGITLEIGTRTMETGIRTMEIRTRTMETGTRTMETGTKITIKIGIKIVIVEVITTSKDVVTPITIREDTSMVEIPTASMEELIIIKMEEIKADIISTLYMIPPRSTTKTT</sequence>
<organism evidence="1 2">
    <name type="scientific">Caenorhabditis tropicalis</name>
    <dbReference type="NCBI Taxonomy" id="1561998"/>
    <lineage>
        <taxon>Eukaryota</taxon>
        <taxon>Metazoa</taxon>
        <taxon>Ecdysozoa</taxon>
        <taxon>Nematoda</taxon>
        <taxon>Chromadorea</taxon>
        <taxon>Rhabditida</taxon>
        <taxon>Rhabditina</taxon>
        <taxon>Rhabditomorpha</taxon>
        <taxon>Rhabditoidea</taxon>
        <taxon>Rhabditidae</taxon>
        <taxon>Peloderinae</taxon>
        <taxon>Caenorhabditis</taxon>
    </lineage>
</organism>
<keyword evidence="1" id="KW-1185">Reference proteome</keyword>
<accession>A0A1I7T353</accession>
<evidence type="ECO:0000313" key="1">
    <source>
        <dbReference type="Proteomes" id="UP000095282"/>
    </source>
</evidence>
<evidence type="ECO:0000313" key="2">
    <source>
        <dbReference type="WBParaSite" id="Csp11.Scaffold487.g1971.t1"/>
    </source>
</evidence>
<name>A0A1I7T353_9PELO</name>
<dbReference type="WBParaSite" id="Csp11.Scaffold487.g1971.t1">
    <property type="protein sequence ID" value="Csp11.Scaffold487.g1971.t1"/>
    <property type="gene ID" value="Csp11.Scaffold487.g1971"/>
</dbReference>